<dbReference type="InterPro" id="IPR001646">
    <property type="entry name" value="5peptide_repeat"/>
</dbReference>
<dbReference type="Gene3D" id="2.160.20.80">
    <property type="entry name" value="E3 ubiquitin-protein ligase SopA"/>
    <property type="match status" value="1"/>
</dbReference>
<dbReference type="SUPFAM" id="SSF141571">
    <property type="entry name" value="Pentapeptide repeat-like"/>
    <property type="match status" value="1"/>
</dbReference>
<dbReference type="PANTHER" id="PTHR14136:SF17">
    <property type="entry name" value="BTB_POZ DOMAIN-CONTAINING PROTEIN KCTD9"/>
    <property type="match status" value="1"/>
</dbReference>
<reference evidence="1 2" key="1">
    <citation type="submission" date="2019-08" db="EMBL/GenBank/DDBJ databases">
        <title>In-depth cultivation of the pig gut microbiome towards novel bacterial diversity and tailored functional studies.</title>
        <authorList>
            <person name="Wylensek D."/>
            <person name="Hitch T.C.A."/>
            <person name="Clavel T."/>
        </authorList>
    </citation>
    <scope>NUCLEOTIDE SEQUENCE [LARGE SCALE GENOMIC DNA]</scope>
    <source>
        <strain evidence="1 2">WCA-MUC-591-APC-4B</strain>
    </source>
</reference>
<organism evidence="1 2">
    <name type="scientific">Mogibacterium kristiansenii</name>
    <dbReference type="NCBI Taxonomy" id="2606708"/>
    <lineage>
        <taxon>Bacteria</taxon>
        <taxon>Bacillati</taxon>
        <taxon>Bacillota</taxon>
        <taxon>Clostridia</taxon>
        <taxon>Peptostreptococcales</taxon>
        <taxon>Anaerovoracaceae</taxon>
        <taxon>Mogibacterium</taxon>
    </lineage>
</organism>
<evidence type="ECO:0000313" key="1">
    <source>
        <dbReference type="EMBL" id="MST70443.1"/>
    </source>
</evidence>
<accession>A0A6N7X783</accession>
<dbReference type="PANTHER" id="PTHR14136">
    <property type="entry name" value="BTB_POZ DOMAIN-CONTAINING PROTEIN KCTD9"/>
    <property type="match status" value="1"/>
</dbReference>
<dbReference type="Proteomes" id="UP000469424">
    <property type="component" value="Unassembled WGS sequence"/>
</dbReference>
<protein>
    <submittedName>
        <fullName evidence="1">Pentapeptide repeat-containing protein</fullName>
    </submittedName>
</protein>
<name>A0A6N7X783_9FIRM</name>
<dbReference type="InterPro" id="IPR043919">
    <property type="entry name" value="DUF5758"/>
</dbReference>
<dbReference type="EMBL" id="VUNA01000005">
    <property type="protein sequence ID" value="MST70443.1"/>
    <property type="molecule type" value="Genomic_DNA"/>
</dbReference>
<comment type="caution">
    <text evidence="1">The sequence shown here is derived from an EMBL/GenBank/DDBJ whole genome shotgun (WGS) entry which is preliminary data.</text>
</comment>
<dbReference type="Pfam" id="PF19062">
    <property type="entry name" value="DUF5758"/>
    <property type="match status" value="1"/>
</dbReference>
<dbReference type="Pfam" id="PF13599">
    <property type="entry name" value="Pentapeptide_4"/>
    <property type="match status" value="1"/>
</dbReference>
<gene>
    <name evidence="1" type="ORF">FYJ65_03665</name>
</gene>
<evidence type="ECO:0000313" key="2">
    <source>
        <dbReference type="Proteomes" id="UP000469424"/>
    </source>
</evidence>
<keyword evidence="2" id="KW-1185">Reference proteome</keyword>
<dbReference type="AlphaFoldDB" id="A0A6N7X783"/>
<proteinExistence type="predicted"/>
<sequence length="242" mass="28378">MNSWEQSYTTNEILEMIRNHDGKETLNLRKCEIQNADISGWDIPENIDFEWSVFTNVNMTGTTFRKCNLNHVWFKECSTESIRFLYCDVQEANFRWMNFRGADFSGSNFHHTLFEYANTEDITDNEDTKFFRMVCPATGPFIAWKCCTELRVVQLLVPADAKRVSATAETCRCNKAKVLSIKSIDETKSYDWAQSTVDPDFYYEVGKWVEPANGFEENRWRDSSQGIHFFMERQQAVDYQSK</sequence>
<dbReference type="RefSeq" id="WP_154554007.1">
    <property type="nucleotide sequence ID" value="NZ_JAQXUZ010000027.1"/>
</dbReference>
<dbReference type="InterPro" id="IPR051082">
    <property type="entry name" value="Pentapeptide-BTB/POZ_domain"/>
</dbReference>